<dbReference type="Pfam" id="PF13489">
    <property type="entry name" value="Methyltransf_23"/>
    <property type="match status" value="1"/>
</dbReference>
<keyword evidence="2" id="KW-1185">Reference proteome</keyword>
<dbReference type="GO" id="GO:0008168">
    <property type="term" value="F:methyltransferase activity"/>
    <property type="evidence" value="ECO:0007669"/>
    <property type="project" value="UniProtKB-KW"/>
</dbReference>
<dbReference type="PANTHER" id="PTHR43861">
    <property type="entry name" value="TRANS-ACONITATE 2-METHYLTRANSFERASE-RELATED"/>
    <property type="match status" value="1"/>
</dbReference>
<gene>
    <name evidence="1" type="ORF">SAMN05444483_11252</name>
</gene>
<dbReference type="EMBL" id="FQVT01000012">
    <property type="protein sequence ID" value="SHG44330.1"/>
    <property type="molecule type" value="Genomic_DNA"/>
</dbReference>
<accession>A0A1M5JVL3</accession>
<protein>
    <submittedName>
        <fullName evidence="1">2-polyprenyl-3-methyl-5-hydroxy-6-metoxy-1,4-benzoquinol methylase</fullName>
    </submittedName>
</protein>
<dbReference type="OrthoDB" id="9789123at2"/>
<dbReference type="Gene3D" id="3.40.50.150">
    <property type="entry name" value="Vaccinia Virus protein VP39"/>
    <property type="match status" value="1"/>
</dbReference>
<keyword evidence="1" id="KW-0808">Transferase</keyword>
<evidence type="ECO:0000313" key="1">
    <source>
        <dbReference type="EMBL" id="SHG44330.1"/>
    </source>
</evidence>
<dbReference type="CDD" id="cd02440">
    <property type="entry name" value="AdoMet_MTases"/>
    <property type="match status" value="1"/>
</dbReference>
<dbReference type="AlphaFoldDB" id="A0A1M5JVL3"/>
<organism evidence="1 2">
    <name type="scientific">Salegentibacter echinorum</name>
    <dbReference type="NCBI Taxonomy" id="1073325"/>
    <lineage>
        <taxon>Bacteria</taxon>
        <taxon>Pseudomonadati</taxon>
        <taxon>Bacteroidota</taxon>
        <taxon>Flavobacteriia</taxon>
        <taxon>Flavobacteriales</taxon>
        <taxon>Flavobacteriaceae</taxon>
        <taxon>Salegentibacter</taxon>
    </lineage>
</organism>
<evidence type="ECO:0000313" key="2">
    <source>
        <dbReference type="Proteomes" id="UP000183945"/>
    </source>
</evidence>
<proteinExistence type="predicted"/>
<dbReference type="SUPFAM" id="SSF53335">
    <property type="entry name" value="S-adenosyl-L-methionine-dependent methyltransferases"/>
    <property type="match status" value="1"/>
</dbReference>
<sequence>MGLFRTNLKYETDLKKYIKSWKVKTKESKFYKNLFVNDPNWNKKTPNEEEKLRWELIKDFFKKIENKNRDLQILDVGSGRGWLTNLLSDYGKVKGIEPVGAVVRHARKLFPELSFVLGKLNDFVKDSEKAGNYDLIVCSEVIEHIPDDDKNKFVHNISLLLKKDGYLILTTPRKEVSNEWNKYLMPNQPVEDWLSEDEIKEILNKNSFNVIDLKRISLQPRFDAPKFEIYQLWLFRKGGK</sequence>
<dbReference type="GO" id="GO:0032259">
    <property type="term" value="P:methylation"/>
    <property type="evidence" value="ECO:0007669"/>
    <property type="project" value="UniProtKB-KW"/>
</dbReference>
<dbReference type="STRING" id="1073325.SAMN05444483_11252"/>
<name>A0A1M5JVL3_SALEC</name>
<keyword evidence="1" id="KW-0489">Methyltransferase</keyword>
<reference evidence="2" key="1">
    <citation type="submission" date="2016-11" db="EMBL/GenBank/DDBJ databases">
        <authorList>
            <person name="Varghese N."/>
            <person name="Submissions S."/>
        </authorList>
    </citation>
    <scope>NUCLEOTIDE SEQUENCE [LARGE SCALE GENOMIC DNA]</scope>
    <source>
        <strain evidence="2">DSM 24579</strain>
    </source>
</reference>
<dbReference type="InterPro" id="IPR029063">
    <property type="entry name" value="SAM-dependent_MTases_sf"/>
</dbReference>
<dbReference type="Proteomes" id="UP000183945">
    <property type="component" value="Unassembled WGS sequence"/>
</dbReference>